<dbReference type="RefSeq" id="WP_138787916.1">
    <property type="nucleotide sequence ID" value="NZ_JBHTGQ010000023.1"/>
</dbReference>
<evidence type="ECO:0000256" key="2">
    <source>
        <dbReference type="ARBA" id="ARBA00022475"/>
    </source>
</evidence>
<sequence>MSKSNWISHLKNTLPIAAGTAVYAFGLHYFIIPNELMEGGLTGVAVLLKYLLDIPTSVTTLVANIPLFLIGWRVLGAASMMYTILGTLLLSGWLWVMEVAVVTGSLEPFKTDDVLLATLYAGVTIGAGLGLVFRFGGTTGGADILARVLHKWRRGWSIGQIILCVDVLVIGSSLLFLPREKVLYTLVAVFIASRVIDFVTEGAYQAKAFLVVTTRPDAIAERITKELDRSATMIPARGAYSRDDKQIVYCVVNRHEVRQLKTIVKSADPDAFLIISDVHDVIGEGFKPY</sequence>
<dbReference type="Pfam" id="PF10035">
    <property type="entry name" value="DUF2179"/>
    <property type="match status" value="1"/>
</dbReference>
<name>A0ABW2V2Z4_9BACL</name>
<dbReference type="Pfam" id="PF02588">
    <property type="entry name" value="YitT_membrane"/>
    <property type="match status" value="1"/>
</dbReference>
<reference evidence="9" key="1">
    <citation type="journal article" date="2019" name="Int. J. Syst. Evol. Microbiol.">
        <title>The Global Catalogue of Microorganisms (GCM) 10K type strain sequencing project: providing services to taxonomists for standard genome sequencing and annotation.</title>
        <authorList>
            <consortium name="The Broad Institute Genomics Platform"/>
            <consortium name="The Broad Institute Genome Sequencing Center for Infectious Disease"/>
            <person name="Wu L."/>
            <person name="Ma J."/>
        </authorList>
    </citation>
    <scope>NUCLEOTIDE SEQUENCE [LARGE SCALE GENOMIC DNA]</scope>
    <source>
        <strain evidence="9">JCM 18657</strain>
    </source>
</reference>
<evidence type="ECO:0000256" key="5">
    <source>
        <dbReference type="ARBA" id="ARBA00023136"/>
    </source>
</evidence>
<organism evidence="8 9">
    <name type="scientific">Paenibacillus thermoaerophilus</name>
    <dbReference type="NCBI Taxonomy" id="1215385"/>
    <lineage>
        <taxon>Bacteria</taxon>
        <taxon>Bacillati</taxon>
        <taxon>Bacillota</taxon>
        <taxon>Bacilli</taxon>
        <taxon>Bacillales</taxon>
        <taxon>Paenibacillaceae</taxon>
        <taxon>Paenibacillus</taxon>
    </lineage>
</organism>
<keyword evidence="4 6" id="KW-1133">Transmembrane helix</keyword>
<dbReference type="InterPro" id="IPR051461">
    <property type="entry name" value="UPF0750_membrane"/>
</dbReference>
<feature type="domain" description="DUF2179" evidence="7">
    <location>
        <begin position="229"/>
        <end position="283"/>
    </location>
</feature>
<dbReference type="EMBL" id="JBHTGQ010000023">
    <property type="protein sequence ID" value="MFC7750484.1"/>
    <property type="molecule type" value="Genomic_DNA"/>
</dbReference>
<keyword evidence="5 6" id="KW-0472">Membrane</keyword>
<feature type="transmembrane region" description="Helical" evidence="6">
    <location>
        <begin position="114"/>
        <end position="135"/>
    </location>
</feature>
<keyword evidence="9" id="KW-1185">Reference proteome</keyword>
<evidence type="ECO:0000256" key="3">
    <source>
        <dbReference type="ARBA" id="ARBA00022692"/>
    </source>
</evidence>
<keyword evidence="3 6" id="KW-0812">Transmembrane</keyword>
<dbReference type="Gene3D" id="3.30.70.120">
    <property type="match status" value="1"/>
</dbReference>
<feature type="transmembrane region" description="Helical" evidence="6">
    <location>
        <begin position="12"/>
        <end position="32"/>
    </location>
</feature>
<dbReference type="PANTHER" id="PTHR33545">
    <property type="entry name" value="UPF0750 MEMBRANE PROTEIN YITT-RELATED"/>
    <property type="match status" value="1"/>
</dbReference>
<feature type="transmembrane region" description="Helical" evidence="6">
    <location>
        <begin position="52"/>
        <end position="75"/>
    </location>
</feature>
<protein>
    <submittedName>
        <fullName evidence="8">YitT family protein</fullName>
    </submittedName>
</protein>
<dbReference type="PANTHER" id="PTHR33545:SF10">
    <property type="entry name" value="UPF0750 MEMBRANE PROTEIN YPJC"/>
    <property type="match status" value="1"/>
</dbReference>
<evidence type="ECO:0000256" key="1">
    <source>
        <dbReference type="ARBA" id="ARBA00004651"/>
    </source>
</evidence>
<comment type="caution">
    <text evidence="8">The sequence shown here is derived from an EMBL/GenBank/DDBJ whole genome shotgun (WGS) entry which is preliminary data.</text>
</comment>
<dbReference type="CDD" id="cd16380">
    <property type="entry name" value="YitT_C"/>
    <property type="match status" value="1"/>
</dbReference>
<evidence type="ECO:0000313" key="9">
    <source>
        <dbReference type="Proteomes" id="UP001596528"/>
    </source>
</evidence>
<proteinExistence type="predicted"/>
<evidence type="ECO:0000313" key="8">
    <source>
        <dbReference type="EMBL" id="MFC7750484.1"/>
    </source>
</evidence>
<dbReference type="PIRSF" id="PIRSF006483">
    <property type="entry name" value="Membrane_protein_YitT"/>
    <property type="match status" value="1"/>
</dbReference>
<evidence type="ECO:0000259" key="7">
    <source>
        <dbReference type="Pfam" id="PF10035"/>
    </source>
</evidence>
<accession>A0ABW2V2Z4</accession>
<gene>
    <name evidence="8" type="ORF">ACFQWB_11175</name>
</gene>
<evidence type="ECO:0000256" key="4">
    <source>
        <dbReference type="ARBA" id="ARBA00022989"/>
    </source>
</evidence>
<dbReference type="InterPro" id="IPR003740">
    <property type="entry name" value="YitT"/>
</dbReference>
<keyword evidence="2" id="KW-1003">Cell membrane</keyword>
<dbReference type="Proteomes" id="UP001596528">
    <property type="component" value="Unassembled WGS sequence"/>
</dbReference>
<dbReference type="InterPro" id="IPR019264">
    <property type="entry name" value="DUF2179"/>
</dbReference>
<dbReference type="InterPro" id="IPR015867">
    <property type="entry name" value="N-reg_PII/ATP_PRibTrfase_C"/>
</dbReference>
<feature type="transmembrane region" description="Helical" evidence="6">
    <location>
        <begin position="156"/>
        <end position="176"/>
    </location>
</feature>
<evidence type="ECO:0000256" key="6">
    <source>
        <dbReference type="SAM" id="Phobius"/>
    </source>
</evidence>
<feature type="transmembrane region" description="Helical" evidence="6">
    <location>
        <begin position="82"/>
        <end position="102"/>
    </location>
</feature>
<comment type="subcellular location">
    <subcellularLocation>
        <location evidence="1">Cell membrane</location>
        <topology evidence="1">Multi-pass membrane protein</topology>
    </subcellularLocation>
</comment>